<evidence type="ECO:0000259" key="5">
    <source>
        <dbReference type="Pfam" id="PF22780"/>
    </source>
</evidence>
<evidence type="ECO:0000313" key="7">
    <source>
        <dbReference type="Proteomes" id="UP000297741"/>
    </source>
</evidence>
<gene>
    <name evidence="6" type="ORF">EEB11_02760</name>
</gene>
<dbReference type="Pfam" id="PF03486">
    <property type="entry name" value="HI0933_like"/>
    <property type="match status" value="1"/>
</dbReference>
<dbReference type="PRINTS" id="PR00411">
    <property type="entry name" value="PNDRDTASEI"/>
</dbReference>
<accession>A0ABY2KUJ8</accession>
<evidence type="ECO:0000256" key="2">
    <source>
        <dbReference type="ARBA" id="ARBA00022630"/>
    </source>
</evidence>
<dbReference type="Pfam" id="PF22780">
    <property type="entry name" value="HI0933_like_1st"/>
    <property type="match status" value="1"/>
</dbReference>
<name>A0ABY2KUJ8_9RHOB</name>
<dbReference type="Gene3D" id="2.40.30.10">
    <property type="entry name" value="Translation factors"/>
    <property type="match status" value="1"/>
</dbReference>
<dbReference type="InterPro" id="IPR004792">
    <property type="entry name" value="BaiN-like"/>
</dbReference>
<dbReference type="NCBIfam" id="TIGR00275">
    <property type="entry name" value="aminoacetone oxidase family FAD-binding enzyme"/>
    <property type="match status" value="1"/>
</dbReference>
<dbReference type="PANTHER" id="PTHR42887">
    <property type="entry name" value="OS12G0638800 PROTEIN"/>
    <property type="match status" value="1"/>
</dbReference>
<evidence type="ECO:0000256" key="1">
    <source>
        <dbReference type="ARBA" id="ARBA00001974"/>
    </source>
</evidence>
<dbReference type="RefSeq" id="WP_135429280.1">
    <property type="nucleotide sequence ID" value="NZ_RPEM01000002.1"/>
</dbReference>
<evidence type="ECO:0000313" key="6">
    <source>
        <dbReference type="EMBL" id="TGD44890.1"/>
    </source>
</evidence>
<reference evidence="6 7" key="1">
    <citation type="submission" date="2018-11" db="EMBL/GenBank/DDBJ databases">
        <title>Tabrizicola sp. isolated from sediment of alpine lake.</title>
        <authorList>
            <person name="Liu Z."/>
        </authorList>
    </citation>
    <scope>NUCLEOTIDE SEQUENCE [LARGE SCALE GENOMIC DNA]</scope>
    <source>
        <strain evidence="6 7">DRYC-M-16</strain>
    </source>
</reference>
<organism evidence="6 7">
    <name type="scientific">Pseudotabrizicola sediminis</name>
    <dbReference type="NCBI Taxonomy" id="2486418"/>
    <lineage>
        <taxon>Bacteria</taxon>
        <taxon>Pseudomonadati</taxon>
        <taxon>Pseudomonadota</taxon>
        <taxon>Alphaproteobacteria</taxon>
        <taxon>Rhodobacterales</taxon>
        <taxon>Paracoccaceae</taxon>
        <taxon>Pseudotabrizicola</taxon>
    </lineage>
</organism>
<dbReference type="InterPro" id="IPR055178">
    <property type="entry name" value="RsdA/BaiN/AoA(So)-like_dom"/>
</dbReference>
<keyword evidence="2" id="KW-0285">Flavoprotein</keyword>
<comment type="cofactor">
    <cofactor evidence="1">
        <name>FAD</name>
        <dbReference type="ChEBI" id="CHEBI:57692"/>
    </cofactor>
</comment>
<comment type="caution">
    <text evidence="6">The sequence shown here is derived from an EMBL/GenBank/DDBJ whole genome shotgun (WGS) entry which is preliminary data.</text>
</comment>
<dbReference type="InterPro" id="IPR057661">
    <property type="entry name" value="RsdA/BaiN/AoA(So)_Rossmann"/>
</dbReference>
<dbReference type="InterPro" id="IPR036188">
    <property type="entry name" value="FAD/NAD-bd_sf"/>
</dbReference>
<evidence type="ECO:0000256" key="3">
    <source>
        <dbReference type="ARBA" id="ARBA00022827"/>
    </source>
</evidence>
<dbReference type="NCBIfam" id="TIGR03862">
    <property type="entry name" value="flavo_PP4765"/>
    <property type="match status" value="1"/>
</dbReference>
<dbReference type="Gene3D" id="3.50.50.60">
    <property type="entry name" value="FAD/NAD(P)-binding domain"/>
    <property type="match status" value="1"/>
</dbReference>
<keyword evidence="7" id="KW-1185">Reference proteome</keyword>
<dbReference type="SUPFAM" id="SSF160996">
    <property type="entry name" value="HI0933 insert domain-like"/>
    <property type="match status" value="1"/>
</dbReference>
<sequence length="380" mass="40642">MDALVIGAGPAGLMAAEELARAGRRVVVAEVKPSPARKFLMAGKSGLNVTKDEPPAPFAAAFDSDWLAPMLRDFGPEQVAQWCRDLGQDVFTGSSGRVFPKAMKASPLLRAWLLRLAGQGVDLRTRWHWQGWDRDALRFATADGPQLLRPRVTVLALGGASWARLGSDAAWVPWLAERGVTLAPFRPANMGFGVDWSPHMTPYFGQPIKPALLMAGSQSVRGEFVLSARGVEGSAIYALSAQLRDGAPLTVNLLPDLAPLAVSSRIARLKRGDSLANRLRKLGLSPAAAALVMEFGRQMPLERALTALPLQLTGPRPIDEAISTAGGITRDSLTDGLELRAVPGVFACGEMLDWEAPTGGYLLTGCWATGRWAGRHAAQV</sequence>
<evidence type="ECO:0000259" key="4">
    <source>
        <dbReference type="Pfam" id="PF03486"/>
    </source>
</evidence>
<dbReference type="Proteomes" id="UP000297741">
    <property type="component" value="Unassembled WGS sequence"/>
</dbReference>
<dbReference type="Gene3D" id="1.10.8.260">
    <property type="entry name" value="HI0933 insert domain-like"/>
    <property type="match status" value="1"/>
</dbReference>
<feature type="domain" description="RsdA/BaiN/AoA(So)-like Rossmann fold-like" evidence="4">
    <location>
        <begin position="2"/>
        <end position="375"/>
    </location>
</feature>
<protein>
    <submittedName>
        <fullName evidence="6">TIGR03862 family flavoprotein</fullName>
    </submittedName>
</protein>
<dbReference type="EMBL" id="RPEM01000002">
    <property type="protein sequence ID" value="TGD44890.1"/>
    <property type="molecule type" value="Genomic_DNA"/>
</dbReference>
<feature type="domain" description="RsdA/BaiN/AoA(So)-like insert" evidence="5">
    <location>
        <begin position="186"/>
        <end position="322"/>
    </location>
</feature>
<dbReference type="SUPFAM" id="SSF51905">
    <property type="entry name" value="FAD/NAD(P)-binding domain"/>
    <property type="match status" value="1"/>
</dbReference>
<dbReference type="PRINTS" id="PR00368">
    <property type="entry name" value="FADPNR"/>
</dbReference>
<keyword evidence="3" id="KW-0274">FAD</keyword>
<dbReference type="InterPro" id="IPR022460">
    <property type="entry name" value="Flavoprotein_PP4765"/>
</dbReference>
<dbReference type="PANTHER" id="PTHR42887:SF1">
    <property type="entry name" value="BLR3961 PROTEIN"/>
    <property type="match status" value="1"/>
</dbReference>
<proteinExistence type="predicted"/>
<dbReference type="InterPro" id="IPR023166">
    <property type="entry name" value="BaiN-like_dom_sf"/>
</dbReference>